<gene>
    <name evidence="1" type="ORF">ACIBP5_11880</name>
</gene>
<reference evidence="1 2" key="1">
    <citation type="submission" date="2024-10" db="EMBL/GenBank/DDBJ databases">
        <title>The Natural Products Discovery Center: Release of the First 8490 Sequenced Strains for Exploring Actinobacteria Biosynthetic Diversity.</title>
        <authorList>
            <person name="Kalkreuter E."/>
            <person name="Kautsar S.A."/>
            <person name="Yang D."/>
            <person name="Bader C.D."/>
            <person name="Teijaro C.N."/>
            <person name="Fluegel L."/>
            <person name="Davis C.M."/>
            <person name="Simpson J.R."/>
            <person name="Lauterbach L."/>
            <person name="Steele A.D."/>
            <person name="Gui C."/>
            <person name="Meng S."/>
            <person name="Li G."/>
            <person name="Viehrig K."/>
            <person name="Ye F."/>
            <person name="Su P."/>
            <person name="Kiefer A.F."/>
            <person name="Nichols A."/>
            <person name="Cepeda A.J."/>
            <person name="Yan W."/>
            <person name="Fan B."/>
            <person name="Jiang Y."/>
            <person name="Adhikari A."/>
            <person name="Zheng C.-J."/>
            <person name="Schuster L."/>
            <person name="Cowan T.M."/>
            <person name="Smanski M.J."/>
            <person name="Chevrette M.G."/>
            <person name="De Carvalho L.P.S."/>
            <person name="Shen B."/>
        </authorList>
    </citation>
    <scope>NUCLEOTIDE SEQUENCE [LARGE SCALE GENOMIC DNA]</scope>
    <source>
        <strain evidence="1 2">NPDC049503</strain>
    </source>
</reference>
<dbReference type="InterPro" id="IPR016024">
    <property type="entry name" value="ARM-type_fold"/>
</dbReference>
<comment type="caution">
    <text evidence="1">The sequence shown here is derived from an EMBL/GenBank/DDBJ whole genome shotgun (WGS) entry which is preliminary data.</text>
</comment>
<name>A0ABW8A1J6_9ACTN</name>
<evidence type="ECO:0000313" key="1">
    <source>
        <dbReference type="EMBL" id="MFI7440646.1"/>
    </source>
</evidence>
<proteinExistence type="predicted"/>
<dbReference type="InterPro" id="IPR011989">
    <property type="entry name" value="ARM-like"/>
</dbReference>
<dbReference type="PROSITE" id="PS50077">
    <property type="entry name" value="HEAT_REPEAT"/>
    <property type="match status" value="1"/>
</dbReference>
<dbReference type="Gene3D" id="1.25.10.10">
    <property type="entry name" value="Leucine-rich Repeat Variant"/>
    <property type="match status" value="1"/>
</dbReference>
<dbReference type="SUPFAM" id="SSF48371">
    <property type="entry name" value="ARM repeat"/>
    <property type="match status" value="1"/>
</dbReference>
<evidence type="ECO:0000313" key="2">
    <source>
        <dbReference type="Proteomes" id="UP001612928"/>
    </source>
</evidence>
<dbReference type="InterPro" id="IPR021133">
    <property type="entry name" value="HEAT_type_2"/>
</dbReference>
<organism evidence="1 2">
    <name type="scientific">Nonomuraea indica</name>
    <dbReference type="NCBI Taxonomy" id="1581193"/>
    <lineage>
        <taxon>Bacteria</taxon>
        <taxon>Bacillati</taxon>
        <taxon>Actinomycetota</taxon>
        <taxon>Actinomycetes</taxon>
        <taxon>Streptosporangiales</taxon>
        <taxon>Streptosporangiaceae</taxon>
        <taxon>Nonomuraea</taxon>
    </lineage>
</organism>
<evidence type="ECO:0008006" key="3">
    <source>
        <dbReference type="Google" id="ProtNLM"/>
    </source>
</evidence>
<keyword evidence="2" id="KW-1185">Reference proteome</keyword>
<protein>
    <recommendedName>
        <fullName evidence="3">HEAT repeat domain-containing protein</fullName>
    </recommendedName>
</protein>
<dbReference type="EMBL" id="JBITMB010000003">
    <property type="protein sequence ID" value="MFI7440646.1"/>
    <property type="molecule type" value="Genomic_DNA"/>
</dbReference>
<dbReference type="Proteomes" id="UP001612928">
    <property type="component" value="Unassembled WGS sequence"/>
</dbReference>
<sequence>MRTGWAAVAEVDWSKLFHAYGMASDTPGHLRALVGDDEAARGAAVDHLWSAVIHQGTPWTVTPPAALVVAGLLPDPRTARPVTAGDGPEDMPLRALLLGFLTEVAEAAQPGVPEEELRAAAHPQGRELDVAALAERMFALEEGDEDDEDGDWDSAEDWDEEVAEAAIAGAVLALRAIAPALVESVAAHLDDRDPHVRHSASQAMAALTEITAPAGSP</sequence>
<dbReference type="RefSeq" id="WP_397020422.1">
    <property type="nucleotide sequence ID" value="NZ_JBITMB010000003.1"/>
</dbReference>
<accession>A0ABW8A1J6</accession>